<gene>
    <name evidence="1" type="ORF">AFUS01_LOCUS37946</name>
</gene>
<sequence>SVNGRLIPLHFGIKNDIRLLEDNSLEATFELARNTSRKGVSEEKKGTFSLTFHPQTRRDEKDYVVEFSWSPEDSTESFITKPFSFRNHLIIRFTSFRDFKILNDGNIRLRSGLTSWSKNVELSKSQLICAIVFRPPEGGGVLNVNAGVTPGTGSGKLIFLKISSQITN</sequence>
<reference evidence="1" key="1">
    <citation type="submission" date="2021-06" db="EMBL/GenBank/DDBJ databases">
        <authorList>
            <person name="Hodson N. C."/>
            <person name="Mongue J. A."/>
            <person name="Jaron S. K."/>
        </authorList>
    </citation>
    <scope>NUCLEOTIDE SEQUENCE</scope>
</reference>
<comment type="caution">
    <text evidence="1">The sequence shown here is derived from an EMBL/GenBank/DDBJ whole genome shotgun (WGS) entry which is preliminary data.</text>
</comment>
<feature type="non-terminal residue" evidence="1">
    <location>
        <position position="1"/>
    </location>
</feature>
<feature type="non-terminal residue" evidence="1">
    <location>
        <position position="168"/>
    </location>
</feature>
<proteinExistence type="predicted"/>
<dbReference type="EMBL" id="CAJVCH010545676">
    <property type="protein sequence ID" value="CAG7827993.1"/>
    <property type="molecule type" value="Genomic_DNA"/>
</dbReference>
<name>A0A8J2L8C0_9HEXA</name>
<protein>
    <submittedName>
        <fullName evidence="1">Uncharacterized protein</fullName>
    </submittedName>
</protein>
<dbReference type="AlphaFoldDB" id="A0A8J2L8C0"/>
<evidence type="ECO:0000313" key="2">
    <source>
        <dbReference type="Proteomes" id="UP000708208"/>
    </source>
</evidence>
<keyword evidence="2" id="KW-1185">Reference proteome</keyword>
<dbReference type="Proteomes" id="UP000708208">
    <property type="component" value="Unassembled WGS sequence"/>
</dbReference>
<accession>A0A8J2L8C0</accession>
<evidence type="ECO:0000313" key="1">
    <source>
        <dbReference type="EMBL" id="CAG7827993.1"/>
    </source>
</evidence>
<organism evidence="1 2">
    <name type="scientific">Allacma fusca</name>
    <dbReference type="NCBI Taxonomy" id="39272"/>
    <lineage>
        <taxon>Eukaryota</taxon>
        <taxon>Metazoa</taxon>
        <taxon>Ecdysozoa</taxon>
        <taxon>Arthropoda</taxon>
        <taxon>Hexapoda</taxon>
        <taxon>Collembola</taxon>
        <taxon>Symphypleona</taxon>
        <taxon>Sminthuridae</taxon>
        <taxon>Allacma</taxon>
    </lineage>
</organism>